<keyword evidence="2" id="KW-0472">Membrane</keyword>
<dbReference type="RefSeq" id="WP_136561780.1">
    <property type="nucleotide sequence ID" value="NZ_BAABLS010000001.1"/>
</dbReference>
<gene>
    <name evidence="3" type="ORF">E9934_05125</name>
</gene>
<sequence>MSSPHDGGYHGYQPPSNPYGGEPGPYGQGPAQPYDGLSIAALAASLTCCAGPIAVGLGIAGIVRTRAGARRGRGLAVAGLVVGVLASVALAAALVGFVWIGFNTVPEDEAEVGDCIDVSTLFGSNDLWSADCDEDHDAEVFVAERIDSEATDRLDLVSLTTFCEELVPAEYAAVVQDSTYRVDWSTDAFDDADPDVGDHLVCYLERTDGEKLDEPLLR</sequence>
<accession>A0A4S8NMN5</accession>
<proteinExistence type="predicted"/>
<keyword evidence="2" id="KW-0812">Transmembrane</keyword>
<dbReference type="Proteomes" id="UP000307087">
    <property type="component" value="Unassembled WGS sequence"/>
</dbReference>
<evidence type="ECO:0000313" key="3">
    <source>
        <dbReference type="EMBL" id="THV17845.1"/>
    </source>
</evidence>
<name>A0A4S8NMN5_9ACTN</name>
<organism evidence="3 4">
    <name type="scientific">Nocardioides caeni</name>
    <dbReference type="NCBI Taxonomy" id="574700"/>
    <lineage>
        <taxon>Bacteria</taxon>
        <taxon>Bacillati</taxon>
        <taxon>Actinomycetota</taxon>
        <taxon>Actinomycetes</taxon>
        <taxon>Propionibacteriales</taxon>
        <taxon>Nocardioidaceae</taxon>
        <taxon>Nocardioides</taxon>
    </lineage>
</organism>
<evidence type="ECO:0000256" key="2">
    <source>
        <dbReference type="SAM" id="Phobius"/>
    </source>
</evidence>
<dbReference type="AlphaFoldDB" id="A0A4S8NMN5"/>
<keyword evidence="4" id="KW-1185">Reference proteome</keyword>
<reference evidence="3 4" key="1">
    <citation type="journal article" date="2009" name="Int. J. Syst. Evol. Microbiol.">
        <title>Nocardioides caeni sp. nov., isolated from wastewater.</title>
        <authorList>
            <person name="Yoon J.H."/>
            <person name="Kang S.J."/>
            <person name="Park S."/>
            <person name="Kim W."/>
            <person name="Oh T.K."/>
        </authorList>
    </citation>
    <scope>NUCLEOTIDE SEQUENCE [LARGE SCALE GENOMIC DNA]</scope>
    <source>
        <strain evidence="3 4">DSM 23134</strain>
    </source>
</reference>
<feature type="transmembrane region" description="Helical" evidence="2">
    <location>
        <begin position="39"/>
        <end position="63"/>
    </location>
</feature>
<comment type="caution">
    <text evidence="3">The sequence shown here is derived from an EMBL/GenBank/DDBJ whole genome shotgun (WGS) entry which is preliminary data.</text>
</comment>
<dbReference type="EMBL" id="STGW01000002">
    <property type="protein sequence ID" value="THV17845.1"/>
    <property type="molecule type" value="Genomic_DNA"/>
</dbReference>
<feature type="transmembrane region" description="Helical" evidence="2">
    <location>
        <begin position="75"/>
        <end position="102"/>
    </location>
</feature>
<evidence type="ECO:0000313" key="4">
    <source>
        <dbReference type="Proteomes" id="UP000307087"/>
    </source>
</evidence>
<feature type="region of interest" description="Disordered" evidence="1">
    <location>
        <begin position="1"/>
        <end position="27"/>
    </location>
</feature>
<protein>
    <recommendedName>
        <fullName evidence="5">DUF4190 domain-containing protein</fullName>
    </recommendedName>
</protein>
<dbReference type="OrthoDB" id="3785114at2"/>
<evidence type="ECO:0008006" key="5">
    <source>
        <dbReference type="Google" id="ProtNLM"/>
    </source>
</evidence>
<keyword evidence="2" id="KW-1133">Transmembrane helix</keyword>
<evidence type="ECO:0000256" key="1">
    <source>
        <dbReference type="SAM" id="MobiDB-lite"/>
    </source>
</evidence>